<dbReference type="PANTHER" id="PTHR46586">
    <property type="entry name" value="ANKYRIN REPEAT-CONTAINING PROTEIN"/>
    <property type="match status" value="1"/>
</dbReference>
<dbReference type="Proteomes" id="UP001153069">
    <property type="component" value="Unassembled WGS sequence"/>
</dbReference>
<dbReference type="InterPro" id="IPR006683">
    <property type="entry name" value="Thioestr_dom"/>
</dbReference>
<name>A0A9N8D8V2_9STRA</name>
<dbReference type="Pfam" id="PF13637">
    <property type="entry name" value="Ank_4"/>
    <property type="match status" value="1"/>
</dbReference>
<dbReference type="Gene3D" id="1.25.40.20">
    <property type="entry name" value="Ankyrin repeat-containing domain"/>
    <property type="match status" value="1"/>
</dbReference>
<dbReference type="SUPFAM" id="SSF54637">
    <property type="entry name" value="Thioesterase/thiol ester dehydrase-isomerase"/>
    <property type="match status" value="1"/>
</dbReference>
<dbReference type="CDD" id="cd03443">
    <property type="entry name" value="PaaI_thioesterase"/>
    <property type="match status" value="1"/>
</dbReference>
<dbReference type="InterPro" id="IPR052050">
    <property type="entry name" value="SecEffector_AnkRepeat"/>
</dbReference>
<dbReference type="EMBL" id="CAICTM010000018">
    <property type="protein sequence ID" value="CAB9497331.1"/>
    <property type="molecule type" value="Genomic_DNA"/>
</dbReference>
<dbReference type="InterPro" id="IPR029069">
    <property type="entry name" value="HotDog_dom_sf"/>
</dbReference>
<dbReference type="Gene3D" id="3.10.129.10">
    <property type="entry name" value="Hotdog Thioesterase"/>
    <property type="match status" value="2"/>
</dbReference>
<feature type="domain" description="Thioesterase" evidence="1">
    <location>
        <begin position="221"/>
        <end position="275"/>
    </location>
</feature>
<dbReference type="InterPro" id="IPR036770">
    <property type="entry name" value="Ankyrin_rpt-contain_sf"/>
</dbReference>
<gene>
    <name evidence="2" type="ORF">SEMRO_18_G012820.1</name>
</gene>
<dbReference type="AlphaFoldDB" id="A0A9N8D8V2"/>
<keyword evidence="3" id="KW-1185">Reference proteome</keyword>
<dbReference type="OrthoDB" id="46529at2759"/>
<dbReference type="SUPFAM" id="SSF48403">
    <property type="entry name" value="Ankyrin repeat"/>
    <property type="match status" value="1"/>
</dbReference>
<dbReference type="InterPro" id="IPR002110">
    <property type="entry name" value="Ankyrin_rpt"/>
</dbReference>
<proteinExistence type="predicted"/>
<dbReference type="PANTHER" id="PTHR46586:SF3">
    <property type="entry name" value="ANKYRIN REPEAT-CONTAINING PROTEIN"/>
    <property type="match status" value="1"/>
</dbReference>
<dbReference type="Pfam" id="PF03061">
    <property type="entry name" value="4HBT"/>
    <property type="match status" value="1"/>
</dbReference>
<organism evidence="2 3">
    <name type="scientific">Seminavis robusta</name>
    <dbReference type="NCBI Taxonomy" id="568900"/>
    <lineage>
        <taxon>Eukaryota</taxon>
        <taxon>Sar</taxon>
        <taxon>Stramenopiles</taxon>
        <taxon>Ochrophyta</taxon>
        <taxon>Bacillariophyta</taxon>
        <taxon>Bacillariophyceae</taxon>
        <taxon>Bacillariophycidae</taxon>
        <taxon>Naviculales</taxon>
        <taxon>Naviculaceae</taxon>
        <taxon>Seminavis</taxon>
    </lineage>
</organism>
<evidence type="ECO:0000259" key="1">
    <source>
        <dbReference type="Pfam" id="PF03061"/>
    </source>
</evidence>
<accession>A0A9N8D8V2</accession>
<reference evidence="2" key="1">
    <citation type="submission" date="2020-06" db="EMBL/GenBank/DDBJ databases">
        <authorList>
            <consortium name="Plant Systems Biology data submission"/>
        </authorList>
    </citation>
    <scope>NUCLEOTIDE SEQUENCE</scope>
    <source>
        <strain evidence="2">D6</strain>
    </source>
</reference>
<sequence length="622" mass="69049">MSSRSSTKALESVLNFIKGGNLQPGSKPGFAHGLNLSYNQIAKERLSLSDNRKVLTYRYSLNDHQVPKATAGLFSALMDECSTNAIFASGMPSPPGVSLQMQTELLQPLDNVQEFDIINIVTKLGRTISHTRTDFVCTKTQQTLAFSSHVKYMPIGNIVMDWVFTKPWLFKCFETWFIQRKGNPQVYDDKHLYNDVIAGHMEPVNVGRAHFHITREHTNPFGAMHGGCHAMVMEHVGTAFAQAELSATTSAVTLEAMQIDYLAAAKGSVDVVCESIGTILDSSSRPTIIHVRVKIQKGDRILSEGKLSLLKFWHADSSERKAPDHDDVCNVIASVGSISVLQWAHEQGFPWDDIICMFAAEGGHLETLKWLHKNGCEWDECTCFGAAIYGHLETLKWAHENGCPSWDAETCSAAAGEGHFEVLKWLHENGAPWDEDTCFAAADRGQFEILKWAHENGCPWDSRVCLEAARKGHFEVLKWLHENGAPWDEETCTAACGNGHFEILKLLHENGCPWDAFSCSGAAYCGHFGMLKWAHQNGCPWDEHTCNNAASDGNLEMLQWAHENGCPWDEDTCWAAAGEGHLETLKWLRENGCPWDGDTLTAASDGGHLECLKWARENGCPE</sequence>
<comment type="caution">
    <text evidence="2">The sequence shown here is derived from an EMBL/GenBank/DDBJ whole genome shotgun (WGS) entry which is preliminary data.</text>
</comment>
<evidence type="ECO:0000313" key="2">
    <source>
        <dbReference type="EMBL" id="CAB9497331.1"/>
    </source>
</evidence>
<protein>
    <submittedName>
        <fullName evidence="2">Ankyrin containing protein (ISS)</fullName>
    </submittedName>
</protein>
<evidence type="ECO:0000313" key="3">
    <source>
        <dbReference type="Proteomes" id="UP001153069"/>
    </source>
</evidence>